<evidence type="ECO:0000313" key="2">
    <source>
        <dbReference type="Proteomes" id="UP001243713"/>
    </source>
</evidence>
<dbReference type="RefSeq" id="WP_280163655.1">
    <property type="nucleotide sequence ID" value="NZ_CP093428.1"/>
</dbReference>
<keyword evidence="2" id="KW-1185">Reference proteome</keyword>
<accession>A0ABY8N1Z1</accession>
<proteinExistence type="predicted"/>
<protein>
    <submittedName>
        <fullName evidence="1">Uncharacterized protein</fullName>
    </submittedName>
</protein>
<name>A0ABY8N1Z1_9PSED</name>
<reference evidence="1 2" key="1">
    <citation type="submission" date="2022-03" db="EMBL/GenBank/DDBJ databases">
        <title>Plant growth promoting endophytes with ACC deaminase activity.</title>
        <authorList>
            <person name="Charles T."/>
            <person name="Van Dyk A."/>
            <person name="Cheng J."/>
            <person name="Heil J."/>
        </authorList>
    </citation>
    <scope>NUCLEOTIDE SEQUENCE [LARGE SCALE GENOMIC DNA]</scope>
    <source>
        <strain evidence="1 2">8R6</strain>
    </source>
</reference>
<sequence>MPKYYTVNIVDKTARLIVERFGVSPEYAQRLAVGALDGIEWHGGNPENWETVKETVGVVVAGWINFGAFCSKAH</sequence>
<organism evidence="1 2">
    <name type="scientific">Pseudomonas migulae</name>
    <dbReference type="NCBI Taxonomy" id="78543"/>
    <lineage>
        <taxon>Bacteria</taxon>
        <taxon>Pseudomonadati</taxon>
        <taxon>Pseudomonadota</taxon>
        <taxon>Gammaproteobacteria</taxon>
        <taxon>Pseudomonadales</taxon>
        <taxon>Pseudomonadaceae</taxon>
        <taxon>Pseudomonas</taxon>
    </lineage>
</organism>
<evidence type="ECO:0000313" key="1">
    <source>
        <dbReference type="EMBL" id="WGK92851.1"/>
    </source>
</evidence>
<dbReference type="Proteomes" id="UP001243713">
    <property type="component" value="Chromosome"/>
</dbReference>
<gene>
    <name evidence="1" type="ORF">MOQ58_11885</name>
</gene>
<dbReference type="EMBL" id="CP093428">
    <property type="protein sequence ID" value="WGK92851.1"/>
    <property type="molecule type" value="Genomic_DNA"/>
</dbReference>